<evidence type="ECO:0000313" key="2">
    <source>
        <dbReference type="EMBL" id="KAJ7355485.1"/>
    </source>
</evidence>
<accession>A0AAD7EXH8</accession>
<feature type="region of interest" description="Disordered" evidence="1">
    <location>
        <begin position="127"/>
        <end position="153"/>
    </location>
</feature>
<comment type="caution">
    <text evidence="2">The sequence shown here is derived from an EMBL/GenBank/DDBJ whole genome shotgun (WGS) entry which is preliminary data.</text>
</comment>
<protein>
    <submittedName>
        <fullName evidence="2">Uncharacterized protein</fullName>
    </submittedName>
</protein>
<evidence type="ECO:0000313" key="3">
    <source>
        <dbReference type="Proteomes" id="UP001218218"/>
    </source>
</evidence>
<keyword evidence="3" id="KW-1185">Reference proteome</keyword>
<reference evidence="2" key="1">
    <citation type="submission" date="2023-03" db="EMBL/GenBank/DDBJ databases">
        <title>Massive genome expansion in bonnet fungi (Mycena s.s.) driven by repeated elements and novel gene families across ecological guilds.</title>
        <authorList>
            <consortium name="Lawrence Berkeley National Laboratory"/>
            <person name="Harder C.B."/>
            <person name="Miyauchi S."/>
            <person name="Viragh M."/>
            <person name="Kuo A."/>
            <person name="Thoen E."/>
            <person name="Andreopoulos B."/>
            <person name="Lu D."/>
            <person name="Skrede I."/>
            <person name="Drula E."/>
            <person name="Henrissat B."/>
            <person name="Morin E."/>
            <person name="Kohler A."/>
            <person name="Barry K."/>
            <person name="LaButti K."/>
            <person name="Morin E."/>
            <person name="Salamov A."/>
            <person name="Lipzen A."/>
            <person name="Mereny Z."/>
            <person name="Hegedus B."/>
            <person name="Baldrian P."/>
            <person name="Stursova M."/>
            <person name="Weitz H."/>
            <person name="Taylor A."/>
            <person name="Grigoriev I.V."/>
            <person name="Nagy L.G."/>
            <person name="Martin F."/>
            <person name="Kauserud H."/>
        </authorList>
    </citation>
    <scope>NUCLEOTIDE SEQUENCE</scope>
    <source>
        <strain evidence="2">CBHHK002</strain>
    </source>
</reference>
<dbReference type="AlphaFoldDB" id="A0AAD7EXH8"/>
<name>A0AAD7EXH8_9AGAR</name>
<dbReference type="Proteomes" id="UP001218218">
    <property type="component" value="Unassembled WGS sequence"/>
</dbReference>
<gene>
    <name evidence="2" type="ORF">DFH08DRAFT_803494</name>
</gene>
<evidence type="ECO:0000256" key="1">
    <source>
        <dbReference type="SAM" id="MobiDB-lite"/>
    </source>
</evidence>
<organism evidence="2 3">
    <name type="scientific">Mycena albidolilacea</name>
    <dbReference type="NCBI Taxonomy" id="1033008"/>
    <lineage>
        <taxon>Eukaryota</taxon>
        <taxon>Fungi</taxon>
        <taxon>Dikarya</taxon>
        <taxon>Basidiomycota</taxon>
        <taxon>Agaricomycotina</taxon>
        <taxon>Agaricomycetes</taxon>
        <taxon>Agaricomycetidae</taxon>
        <taxon>Agaricales</taxon>
        <taxon>Marasmiineae</taxon>
        <taxon>Mycenaceae</taxon>
        <taxon>Mycena</taxon>
    </lineage>
</organism>
<sequence>MFQAVATIEQWNCQDEDRKATFREPRSTFSCNSFPTISPLLLTKNRTSGQDVIQFGQQRTRDPDDKQELADLEASYKEEVDSVQEYNKLEKKKRGRHKAKNVLKAYPCTSDRLDKLQVCGADEATYDKDADEEDEDMDSVNPFETENSKYGDRDEEPTWAQLLHCKFGLTAAYLDERRRHTESISHCALKTLCAQMKCKGLLILGEIMEGEEEEVFLSILTFSRVHSGSLEKHPSIDFEKLLQTPSSPPGRTGKVLSAASSMQALQAPVCPHSV</sequence>
<feature type="compositionally biased region" description="Acidic residues" evidence="1">
    <location>
        <begin position="129"/>
        <end position="138"/>
    </location>
</feature>
<dbReference type="EMBL" id="JARIHO010000009">
    <property type="protein sequence ID" value="KAJ7355485.1"/>
    <property type="molecule type" value="Genomic_DNA"/>
</dbReference>
<proteinExistence type="predicted"/>